<keyword evidence="3" id="KW-1185">Reference proteome</keyword>
<dbReference type="InterPro" id="IPR001810">
    <property type="entry name" value="F-box_dom"/>
</dbReference>
<name>A0AA38XXT8_9EURO</name>
<proteinExistence type="predicted"/>
<dbReference type="AlphaFoldDB" id="A0AA38XXT8"/>
<feature type="domain" description="F-box" evidence="1">
    <location>
        <begin position="12"/>
        <end position="43"/>
    </location>
</feature>
<accession>A0AA38XXT8</accession>
<dbReference type="EMBL" id="JAPDRN010000082">
    <property type="protein sequence ID" value="KAJ9626631.1"/>
    <property type="molecule type" value="Genomic_DNA"/>
</dbReference>
<dbReference type="SUPFAM" id="SSF81383">
    <property type="entry name" value="F-box domain"/>
    <property type="match status" value="1"/>
</dbReference>
<protein>
    <recommendedName>
        <fullName evidence="1">F-box domain-containing protein</fullName>
    </recommendedName>
</protein>
<evidence type="ECO:0000259" key="1">
    <source>
        <dbReference type="PROSITE" id="PS50181"/>
    </source>
</evidence>
<organism evidence="2 3">
    <name type="scientific">Knufia peltigerae</name>
    <dbReference type="NCBI Taxonomy" id="1002370"/>
    <lineage>
        <taxon>Eukaryota</taxon>
        <taxon>Fungi</taxon>
        <taxon>Dikarya</taxon>
        <taxon>Ascomycota</taxon>
        <taxon>Pezizomycotina</taxon>
        <taxon>Eurotiomycetes</taxon>
        <taxon>Chaetothyriomycetidae</taxon>
        <taxon>Chaetothyriales</taxon>
        <taxon>Trichomeriaceae</taxon>
        <taxon>Knufia</taxon>
    </lineage>
</organism>
<evidence type="ECO:0000313" key="3">
    <source>
        <dbReference type="Proteomes" id="UP001172681"/>
    </source>
</evidence>
<comment type="caution">
    <text evidence="2">The sequence shown here is derived from an EMBL/GenBank/DDBJ whole genome shotgun (WGS) entry which is preliminary data.</text>
</comment>
<dbReference type="PROSITE" id="PS50181">
    <property type="entry name" value="FBOX"/>
    <property type="match status" value="1"/>
</dbReference>
<sequence length="279" mass="31590">MAEPSSVVLQSRRPLFSLPVELYDQIITDLNYQDILSFRLTCRFATGVISFPRLKALHQFTKNKLLEDEKTDLEAREVRFAILEQWALAFPYAGRNWNSQDTTANIHTNRVMRASHLNCFACLQKLPRDSFTRTQTMGKRSLGHKDCGRRFCKACGVKKGIWKKGTTIKDDKHTWIVCKACSSFKEADPKHKREGVCSAECLAVVTSATPDRTSTFSEPAQYHPVLLTTVSDAFCNTVSTTRATRCLRCWSINHTEKVADGELGLHLCKYCESIVHHGV</sequence>
<evidence type="ECO:0000313" key="2">
    <source>
        <dbReference type="EMBL" id="KAJ9626631.1"/>
    </source>
</evidence>
<gene>
    <name evidence="2" type="ORF">H2204_010019</name>
</gene>
<dbReference type="InterPro" id="IPR036047">
    <property type="entry name" value="F-box-like_dom_sf"/>
</dbReference>
<reference evidence="2" key="1">
    <citation type="submission" date="2022-10" db="EMBL/GenBank/DDBJ databases">
        <title>Culturing micro-colonial fungi from biological soil crusts in the Mojave desert and describing Neophaeococcomyces mojavensis, and introducing the new genera and species Taxawa tesnikishii.</title>
        <authorList>
            <person name="Kurbessoian T."/>
            <person name="Stajich J.E."/>
        </authorList>
    </citation>
    <scope>NUCLEOTIDE SEQUENCE</scope>
    <source>
        <strain evidence="2">TK_35</strain>
    </source>
</reference>
<dbReference type="Proteomes" id="UP001172681">
    <property type="component" value="Unassembled WGS sequence"/>
</dbReference>